<dbReference type="Pfam" id="PF01192">
    <property type="entry name" value="RNA_pol_Rpb6"/>
    <property type="match status" value="1"/>
</dbReference>
<proteinExistence type="inferred from homology"/>
<evidence type="ECO:0000256" key="10">
    <source>
        <dbReference type="ARBA" id="ARBA00048552"/>
    </source>
</evidence>
<name>A0A2N9LM60_9BACT</name>
<dbReference type="SMART" id="SM01409">
    <property type="entry name" value="RNA_pol_Rpb6"/>
    <property type="match status" value="1"/>
</dbReference>
<dbReference type="GO" id="GO:0000428">
    <property type="term" value="C:DNA-directed RNA polymerase complex"/>
    <property type="evidence" value="ECO:0007669"/>
    <property type="project" value="UniProtKB-KW"/>
</dbReference>
<evidence type="ECO:0000313" key="11">
    <source>
        <dbReference type="EMBL" id="SPE24175.1"/>
    </source>
</evidence>
<dbReference type="EC" id="2.7.7.6" evidence="2"/>
<comment type="similarity">
    <text evidence="1">Belongs to the RNA polymerase subunit omega family.</text>
</comment>
<evidence type="ECO:0000256" key="3">
    <source>
        <dbReference type="ARBA" id="ARBA00013725"/>
    </source>
</evidence>
<keyword evidence="7" id="KW-0804">Transcription</keyword>
<evidence type="ECO:0000256" key="4">
    <source>
        <dbReference type="ARBA" id="ARBA00022478"/>
    </source>
</evidence>
<dbReference type="OrthoDB" id="122016at2"/>
<dbReference type="GO" id="GO:0006351">
    <property type="term" value="P:DNA-templated transcription"/>
    <property type="evidence" value="ECO:0007669"/>
    <property type="project" value="InterPro"/>
</dbReference>
<dbReference type="SUPFAM" id="SSF63562">
    <property type="entry name" value="RPB6/omega subunit-like"/>
    <property type="match status" value="1"/>
</dbReference>
<dbReference type="GO" id="GO:0003899">
    <property type="term" value="F:DNA-directed RNA polymerase activity"/>
    <property type="evidence" value="ECO:0007669"/>
    <property type="project" value="UniProtKB-EC"/>
</dbReference>
<evidence type="ECO:0000256" key="1">
    <source>
        <dbReference type="ARBA" id="ARBA00006711"/>
    </source>
</evidence>
<protein>
    <recommendedName>
        <fullName evidence="3">DNA-directed RNA polymerase subunit omega</fullName>
        <ecNumber evidence="2">2.7.7.6</ecNumber>
    </recommendedName>
    <alternativeName>
        <fullName evidence="9">RNA polymerase omega subunit</fullName>
    </alternativeName>
    <alternativeName>
        <fullName evidence="8">Transcriptase subunit omega</fullName>
    </alternativeName>
</protein>
<evidence type="ECO:0000313" key="12">
    <source>
        <dbReference type="Proteomes" id="UP000239735"/>
    </source>
</evidence>
<dbReference type="InterPro" id="IPR036161">
    <property type="entry name" value="RPB6/omega-like_sf"/>
</dbReference>
<dbReference type="InterPro" id="IPR003716">
    <property type="entry name" value="DNA-dir_RNA_pol_omega"/>
</dbReference>
<reference evidence="12" key="1">
    <citation type="submission" date="2018-02" db="EMBL/GenBank/DDBJ databases">
        <authorList>
            <person name="Hausmann B."/>
        </authorList>
    </citation>
    <scope>NUCLEOTIDE SEQUENCE [LARGE SCALE GENOMIC DNA]</scope>
    <source>
        <strain evidence="12">Peat soil MAG SbA5</strain>
    </source>
</reference>
<dbReference type="EMBL" id="OKRB01000101">
    <property type="protein sequence ID" value="SPE24175.1"/>
    <property type="molecule type" value="Genomic_DNA"/>
</dbReference>
<evidence type="ECO:0000256" key="2">
    <source>
        <dbReference type="ARBA" id="ARBA00012418"/>
    </source>
</evidence>
<dbReference type="Proteomes" id="UP000239735">
    <property type="component" value="Unassembled WGS sequence"/>
</dbReference>
<evidence type="ECO:0000256" key="6">
    <source>
        <dbReference type="ARBA" id="ARBA00022695"/>
    </source>
</evidence>
<dbReference type="GO" id="GO:0003677">
    <property type="term" value="F:DNA binding"/>
    <property type="evidence" value="ECO:0007669"/>
    <property type="project" value="InterPro"/>
</dbReference>
<dbReference type="AlphaFoldDB" id="A0A2N9LM60"/>
<gene>
    <name evidence="11" type="ORF">SBA5_430054</name>
</gene>
<keyword evidence="5" id="KW-0808">Transferase</keyword>
<dbReference type="NCBIfam" id="TIGR00690">
    <property type="entry name" value="rpoZ"/>
    <property type="match status" value="1"/>
</dbReference>
<keyword evidence="6" id="KW-0548">Nucleotidyltransferase</keyword>
<accession>A0A2N9LM60</accession>
<evidence type="ECO:0000256" key="8">
    <source>
        <dbReference type="ARBA" id="ARBA00029924"/>
    </source>
</evidence>
<evidence type="ECO:0000256" key="5">
    <source>
        <dbReference type="ARBA" id="ARBA00022679"/>
    </source>
</evidence>
<comment type="catalytic activity">
    <reaction evidence="10">
        <text>RNA(n) + a ribonucleoside 5'-triphosphate = RNA(n+1) + diphosphate</text>
        <dbReference type="Rhea" id="RHEA:21248"/>
        <dbReference type="Rhea" id="RHEA-COMP:14527"/>
        <dbReference type="Rhea" id="RHEA-COMP:17342"/>
        <dbReference type="ChEBI" id="CHEBI:33019"/>
        <dbReference type="ChEBI" id="CHEBI:61557"/>
        <dbReference type="ChEBI" id="CHEBI:140395"/>
        <dbReference type="EC" id="2.7.7.6"/>
    </reaction>
</comment>
<organism evidence="11 12">
    <name type="scientific">Candidatus Sulfuritelmatomonas gaucii</name>
    <dbReference type="NCBI Taxonomy" id="2043161"/>
    <lineage>
        <taxon>Bacteria</taxon>
        <taxon>Pseudomonadati</taxon>
        <taxon>Acidobacteriota</taxon>
        <taxon>Terriglobia</taxon>
        <taxon>Terriglobales</taxon>
        <taxon>Acidobacteriaceae</taxon>
        <taxon>Candidatus Sulfuritelmatomonas</taxon>
    </lineage>
</organism>
<dbReference type="InterPro" id="IPR006110">
    <property type="entry name" value="Pol_omega/Rpo6/RPB6"/>
</dbReference>
<sequence>MTIETSFDSNYRKVLVAARRARQLQNGSQALVPTKSSKACRIAQEEIDAGKIAYVKNEVEVAKPLVEGPAIPILLS</sequence>
<evidence type="ECO:0000256" key="7">
    <source>
        <dbReference type="ARBA" id="ARBA00023163"/>
    </source>
</evidence>
<dbReference type="Gene3D" id="3.90.940.10">
    <property type="match status" value="1"/>
</dbReference>
<evidence type="ECO:0000256" key="9">
    <source>
        <dbReference type="ARBA" id="ARBA00030998"/>
    </source>
</evidence>
<keyword evidence="4" id="KW-0240">DNA-directed RNA polymerase</keyword>